<comment type="caution">
    <text evidence="2">The sequence shown here is derived from an EMBL/GenBank/DDBJ whole genome shotgun (WGS) entry which is preliminary data.</text>
</comment>
<dbReference type="InParanoid" id="J9DGY4"/>
<accession>J9DGY4</accession>
<dbReference type="VEuPathDB" id="MicrosporidiaDB:EDEG_03664"/>
<keyword evidence="1" id="KW-0812">Transmembrane</keyword>
<keyword evidence="3" id="KW-1185">Reference proteome</keyword>
<evidence type="ECO:0000256" key="1">
    <source>
        <dbReference type="SAM" id="Phobius"/>
    </source>
</evidence>
<evidence type="ECO:0000313" key="3">
    <source>
        <dbReference type="Proteomes" id="UP000003163"/>
    </source>
</evidence>
<evidence type="ECO:0000313" key="2">
    <source>
        <dbReference type="EMBL" id="EJW01865.1"/>
    </source>
</evidence>
<feature type="transmembrane region" description="Helical" evidence="1">
    <location>
        <begin position="41"/>
        <end position="63"/>
    </location>
</feature>
<dbReference type="EMBL" id="AFBI03000107">
    <property type="protein sequence ID" value="EJW01865.1"/>
    <property type="molecule type" value="Genomic_DNA"/>
</dbReference>
<keyword evidence="1" id="KW-1133">Transmembrane helix</keyword>
<name>J9DGY4_EDHAE</name>
<protein>
    <submittedName>
        <fullName evidence="2">Uncharacterized protein</fullName>
    </submittedName>
</protein>
<reference evidence="2 3" key="1">
    <citation type="submission" date="2011-08" db="EMBL/GenBank/DDBJ databases">
        <authorList>
            <person name="Liu Z.J."/>
            <person name="Shi F.L."/>
            <person name="Lu J.Q."/>
            <person name="Li M."/>
            <person name="Wang Z.L."/>
        </authorList>
    </citation>
    <scope>NUCLEOTIDE SEQUENCE [LARGE SCALE GENOMIC DNA]</scope>
    <source>
        <strain evidence="2 3">USNM 41457</strain>
    </source>
</reference>
<gene>
    <name evidence="2" type="ORF">EDEG_03664</name>
</gene>
<keyword evidence="1" id="KW-0472">Membrane</keyword>
<sequence>MAPFIRINLNHANKNHYSYSQNIIFTCKPSLRIIMRNIMKIMVFSRVNFLVTICVLVNLHNMINVYKHVRIYRSNCIFIKRKTKNFANYFIYIFIFFKNKVKYSHIFFELTNTKYKNFHKL</sequence>
<reference evidence="3" key="2">
    <citation type="submission" date="2015-07" db="EMBL/GenBank/DDBJ databases">
        <title>Contrasting host-pathogen interactions and genome evolution in two generalist and specialist microsporidian pathogens of mosquitoes.</title>
        <authorList>
            <consortium name="The Broad Institute Genomics Platform"/>
            <consortium name="The Broad Institute Genome Sequencing Center for Infectious Disease"/>
            <person name="Cuomo C.A."/>
            <person name="Sanscrainte N.D."/>
            <person name="Goldberg J.M."/>
            <person name="Heiman D."/>
            <person name="Young S."/>
            <person name="Zeng Q."/>
            <person name="Becnel J.J."/>
            <person name="Birren B.W."/>
        </authorList>
    </citation>
    <scope>NUCLEOTIDE SEQUENCE [LARGE SCALE GENOMIC DNA]</scope>
    <source>
        <strain evidence="3">USNM 41457</strain>
    </source>
</reference>
<dbReference type="AlphaFoldDB" id="J9DGY4"/>
<organism evidence="2 3">
    <name type="scientific">Edhazardia aedis (strain USNM 41457)</name>
    <name type="common">Microsporidian parasite</name>
    <dbReference type="NCBI Taxonomy" id="1003232"/>
    <lineage>
        <taxon>Eukaryota</taxon>
        <taxon>Fungi</taxon>
        <taxon>Fungi incertae sedis</taxon>
        <taxon>Microsporidia</taxon>
        <taxon>Edhazardia</taxon>
    </lineage>
</organism>
<dbReference type="HOGENOM" id="CLU_2038041_0_0_1"/>
<dbReference type="Proteomes" id="UP000003163">
    <property type="component" value="Unassembled WGS sequence"/>
</dbReference>
<proteinExistence type="predicted"/>